<evidence type="ECO:0000313" key="1">
    <source>
        <dbReference type="EMBL" id="KAK9861682.1"/>
    </source>
</evidence>
<reference evidence="1 2" key="1">
    <citation type="journal article" date="2024" name="Nat. Commun.">
        <title>Phylogenomics reveals the evolutionary origins of lichenization in chlorophyte algae.</title>
        <authorList>
            <person name="Puginier C."/>
            <person name="Libourel C."/>
            <person name="Otte J."/>
            <person name="Skaloud P."/>
            <person name="Haon M."/>
            <person name="Grisel S."/>
            <person name="Petersen M."/>
            <person name="Berrin J.G."/>
            <person name="Delaux P.M."/>
            <person name="Dal Grande F."/>
            <person name="Keller J."/>
        </authorList>
    </citation>
    <scope>NUCLEOTIDE SEQUENCE [LARGE SCALE GENOMIC DNA]</scope>
    <source>
        <strain evidence="1 2">SAG 2523</strain>
    </source>
</reference>
<dbReference type="EMBL" id="JALJOV010000717">
    <property type="protein sequence ID" value="KAK9861682.1"/>
    <property type="molecule type" value="Genomic_DNA"/>
</dbReference>
<name>A0AAW1SYK9_9CHLO</name>
<sequence>MDQWQSSRPQSYSILQNACLQLQRMWSRAIQLCAAQGWASKKSWPLLWLSPASTWAGQGPAIRNYGPHDWQISGFVGSARDAAQPLSFGIRVAAICS</sequence>
<gene>
    <name evidence="1" type="ORF">WJX84_006883</name>
</gene>
<dbReference type="Proteomes" id="UP001485043">
    <property type="component" value="Unassembled WGS sequence"/>
</dbReference>
<evidence type="ECO:0000313" key="2">
    <source>
        <dbReference type="Proteomes" id="UP001485043"/>
    </source>
</evidence>
<proteinExistence type="predicted"/>
<organism evidence="1 2">
    <name type="scientific">Apatococcus fuscideae</name>
    <dbReference type="NCBI Taxonomy" id="2026836"/>
    <lineage>
        <taxon>Eukaryota</taxon>
        <taxon>Viridiplantae</taxon>
        <taxon>Chlorophyta</taxon>
        <taxon>core chlorophytes</taxon>
        <taxon>Trebouxiophyceae</taxon>
        <taxon>Chlorellales</taxon>
        <taxon>Chlorellaceae</taxon>
        <taxon>Apatococcus</taxon>
    </lineage>
</organism>
<accession>A0AAW1SYK9</accession>
<protein>
    <submittedName>
        <fullName evidence="1">Uncharacterized protein</fullName>
    </submittedName>
</protein>
<comment type="caution">
    <text evidence="1">The sequence shown here is derived from an EMBL/GenBank/DDBJ whole genome shotgun (WGS) entry which is preliminary data.</text>
</comment>
<dbReference type="AlphaFoldDB" id="A0AAW1SYK9"/>
<keyword evidence="2" id="KW-1185">Reference proteome</keyword>